<dbReference type="OrthoDB" id="5599646at2759"/>
<evidence type="ECO:0000256" key="1">
    <source>
        <dbReference type="SAM" id="MobiDB-lite"/>
    </source>
</evidence>
<gene>
    <name evidence="3" type="ORF">K402DRAFT_300037</name>
</gene>
<dbReference type="Proteomes" id="UP000800041">
    <property type="component" value="Unassembled WGS sequence"/>
</dbReference>
<dbReference type="Pfam" id="PF05022">
    <property type="entry name" value="SRP40_C"/>
    <property type="match status" value="1"/>
</dbReference>
<accession>A0A6G1HG86</accession>
<feature type="non-terminal residue" evidence="3">
    <location>
        <position position="1"/>
    </location>
</feature>
<evidence type="ECO:0000259" key="2">
    <source>
        <dbReference type="Pfam" id="PF05022"/>
    </source>
</evidence>
<protein>
    <recommendedName>
        <fullName evidence="2">Srp40 C-terminal domain-containing protein</fullName>
    </recommendedName>
</protein>
<organism evidence="3 4">
    <name type="scientific">Aulographum hederae CBS 113979</name>
    <dbReference type="NCBI Taxonomy" id="1176131"/>
    <lineage>
        <taxon>Eukaryota</taxon>
        <taxon>Fungi</taxon>
        <taxon>Dikarya</taxon>
        <taxon>Ascomycota</taxon>
        <taxon>Pezizomycotina</taxon>
        <taxon>Dothideomycetes</taxon>
        <taxon>Pleosporomycetidae</taxon>
        <taxon>Aulographales</taxon>
        <taxon>Aulographaceae</taxon>
    </lineage>
</organism>
<dbReference type="EMBL" id="ML977138">
    <property type="protein sequence ID" value="KAF1992040.1"/>
    <property type="molecule type" value="Genomic_DNA"/>
</dbReference>
<keyword evidence="4" id="KW-1185">Reference proteome</keyword>
<evidence type="ECO:0000313" key="3">
    <source>
        <dbReference type="EMBL" id="KAF1992040.1"/>
    </source>
</evidence>
<dbReference type="InterPro" id="IPR007718">
    <property type="entry name" value="Srp40_C"/>
</dbReference>
<feature type="domain" description="Srp40 C-terminal" evidence="2">
    <location>
        <begin position="13"/>
        <end position="80"/>
    </location>
</feature>
<reference evidence="3" key="1">
    <citation type="journal article" date="2020" name="Stud. Mycol.">
        <title>101 Dothideomycetes genomes: a test case for predicting lifestyles and emergence of pathogens.</title>
        <authorList>
            <person name="Haridas S."/>
            <person name="Albert R."/>
            <person name="Binder M."/>
            <person name="Bloem J."/>
            <person name="Labutti K."/>
            <person name="Salamov A."/>
            <person name="Andreopoulos B."/>
            <person name="Baker S."/>
            <person name="Barry K."/>
            <person name="Bills G."/>
            <person name="Bluhm B."/>
            <person name="Cannon C."/>
            <person name="Castanera R."/>
            <person name="Culley D."/>
            <person name="Daum C."/>
            <person name="Ezra D."/>
            <person name="Gonzalez J."/>
            <person name="Henrissat B."/>
            <person name="Kuo A."/>
            <person name="Liang C."/>
            <person name="Lipzen A."/>
            <person name="Lutzoni F."/>
            <person name="Magnuson J."/>
            <person name="Mondo S."/>
            <person name="Nolan M."/>
            <person name="Ohm R."/>
            <person name="Pangilinan J."/>
            <person name="Park H.-J."/>
            <person name="Ramirez L."/>
            <person name="Alfaro M."/>
            <person name="Sun H."/>
            <person name="Tritt A."/>
            <person name="Yoshinaga Y."/>
            <person name="Zwiers L.-H."/>
            <person name="Turgeon B."/>
            <person name="Goodwin S."/>
            <person name="Spatafora J."/>
            <person name="Crous P."/>
            <person name="Grigoriev I."/>
        </authorList>
    </citation>
    <scope>NUCLEOTIDE SEQUENCE</scope>
    <source>
        <strain evidence="3">CBS 113979</strain>
    </source>
</reference>
<dbReference type="AlphaFoldDB" id="A0A6G1HG86"/>
<dbReference type="PANTHER" id="PTHR23216">
    <property type="entry name" value="NUCLEOLAR AND COILED-BODY PHOSPHOPROTEIN 1"/>
    <property type="match status" value="1"/>
</dbReference>
<dbReference type="GO" id="GO:0005730">
    <property type="term" value="C:nucleolus"/>
    <property type="evidence" value="ECO:0007669"/>
    <property type="project" value="InterPro"/>
</dbReference>
<name>A0A6G1HG86_9PEZI</name>
<dbReference type="InterPro" id="IPR039191">
    <property type="entry name" value="Nopp140-like"/>
</dbReference>
<dbReference type="GO" id="GO:0005654">
    <property type="term" value="C:nucleoplasm"/>
    <property type="evidence" value="ECO:0007669"/>
    <property type="project" value="TreeGrafter"/>
</dbReference>
<evidence type="ECO:0000313" key="4">
    <source>
        <dbReference type="Proteomes" id="UP000800041"/>
    </source>
</evidence>
<dbReference type="PANTHER" id="PTHR23216:SF1">
    <property type="entry name" value="NUCLEOLAR AND COILED-BODY PHOSPHOPROTEIN 1"/>
    <property type="match status" value="1"/>
</dbReference>
<feature type="region of interest" description="Disordered" evidence="1">
    <location>
        <begin position="1"/>
        <end position="22"/>
    </location>
</feature>
<sequence length="82" mass="9126">PTSAKRRKGPVTPFSRIPTDQKIDPRLSSNAYVPYDYAEAAHRDLIVTKGKGFTKEKNKKKRGSYRGGAIDSEGVNAIKFED</sequence>
<proteinExistence type="predicted"/>
<feature type="non-terminal residue" evidence="3">
    <location>
        <position position="82"/>
    </location>
</feature>